<name>A0A7W5Z3X3_9HYPH</name>
<evidence type="ECO:0000313" key="3">
    <source>
        <dbReference type="Proteomes" id="UP000537592"/>
    </source>
</evidence>
<protein>
    <submittedName>
        <fullName evidence="2">AsmA protein</fullName>
    </submittedName>
</protein>
<dbReference type="AlphaFoldDB" id="A0A7W5Z3X3"/>
<reference evidence="2 3" key="1">
    <citation type="submission" date="2020-08" db="EMBL/GenBank/DDBJ databases">
        <title>Genomic Encyclopedia of Type Strains, Phase IV (KMG-IV): sequencing the most valuable type-strain genomes for metagenomic binning, comparative biology and taxonomic classification.</title>
        <authorList>
            <person name="Goeker M."/>
        </authorList>
    </citation>
    <scope>NUCLEOTIDE SEQUENCE [LARGE SCALE GENOMIC DNA]</scope>
    <source>
        <strain evidence="2 3">DSM 28760</strain>
    </source>
</reference>
<gene>
    <name evidence="2" type="ORF">FHS81_001601</name>
</gene>
<dbReference type="Proteomes" id="UP000537592">
    <property type="component" value="Unassembled WGS sequence"/>
</dbReference>
<dbReference type="PANTHER" id="PTHR30441:SF8">
    <property type="entry name" value="DUF748 DOMAIN-CONTAINING PROTEIN"/>
    <property type="match status" value="1"/>
</dbReference>
<dbReference type="InterPro" id="IPR007844">
    <property type="entry name" value="AsmA"/>
</dbReference>
<dbReference type="EMBL" id="JACICC010000003">
    <property type="protein sequence ID" value="MBB3809519.1"/>
    <property type="molecule type" value="Genomic_DNA"/>
</dbReference>
<keyword evidence="3" id="KW-1185">Reference proteome</keyword>
<comment type="caution">
    <text evidence="2">The sequence shown here is derived from an EMBL/GenBank/DDBJ whole genome shotgun (WGS) entry which is preliminary data.</text>
</comment>
<dbReference type="Pfam" id="PF05170">
    <property type="entry name" value="AsmA"/>
    <property type="match status" value="1"/>
</dbReference>
<dbReference type="PANTHER" id="PTHR30441">
    <property type="entry name" value="DUF748 DOMAIN-CONTAINING PROTEIN"/>
    <property type="match status" value="1"/>
</dbReference>
<feature type="domain" description="AsmA" evidence="1">
    <location>
        <begin position="278"/>
        <end position="516"/>
    </location>
</feature>
<dbReference type="GO" id="GO:0005886">
    <property type="term" value="C:plasma membrane"/>
    <property type="evidence" value="ECO:0007669"/>
    <property type="project" value="TreeGrafter"/>
</dbReference>
<dbReference type="GO" id="GO:0090313">
    <property type="term" value="P:regulation of protein targeting to membrane"/>
    <property type="evidence" value="ECO:0007669"/>
    <property type="project" value="TreeGrafter"/>
</dbReference>
<dbReference type="InterPro" id="IPR052894">
    <property type="entry name" value="AsmA-related"/>
</dbReference>
<proteinExistence type="predicted"/>
<evidence type="ECO:0000259" key="1">
    <source>
        <dbReference type="Pfam" id="PF05170"/>
    </source>
</evidence>
<sequence length="617" mass="65518">MTLRRRYLFLLFAGIAVVAAGSIPWPAGSLSVHAEIERQMKQLLGYEVSGEDSFITFLPVPRIDFVEVAVGPDAAIGRADEVSVMLSPWSLLLGRIKVGQVVLTRPRMTWNGPVRVQELWSEAYRRTMALATTADGSAPRLPGRMMIVDGTITVPGKSRSRVQKIDATVKWPSAGRQLDITATALWRGELVDLRVDKLHPAALAAGLPSQLVLRVSAQPMSLSFAGRINPEPLPTFDGLVNFRTGSLSRAASWLDTPLTFARSAGPVSIKSSASLKSGALSMPDVRIEAAGGTLEGAMAARYNDSGRILISATLDSAALDLNRVLTPLSHSMERSAGFSAMHREKSGEPAPNDVDVRLSISRATVGPLEMQDVAAAILVSSDRTEFALNQAQLGRGTVRGRLQVAPGNGHTETRLNGVFEGIDAQKTVQQLFGLTLLSGPATGNIALTANGTTWHQLTASLDGNVSARIDKGNLIGVDLVDVIDRAARSPLATALDWQGGRTPFDTAQALLVVTRGYGQLEGAMAASGIAGRIGGGISFVDRTLDMRASIRRVAADSQPGDANAAADAIGFPIEITGSWDYPIVTPDIRALIDRSDAIAPLRLDENRHQTPAATSSP</sequence>
<evidence type="ECO:0000313" key="2">
    <source>
        <dbReference type="EMBL" id="MBB3809519.1"/>
    </source>
</evidence>
<dbReference type="RefSeq" id="WP_183751682.1">
    <property type="nucleotide sequence ID" value="NZ_JACICC010000003.1"/>
</dbReference>
<accession>A0A7W5Z3X3</accession>
<organism evidence="2 3">
    <name type="scientific">Pseudochelatococcus contaminans</name>
    <dbReference type="NCBI Taxonomy" id="1538103"/>
    <lineage>
        <taxon>Bacteria</taxon>
        <taxon>Pseudomonadati</taxon>
        <taxon>Pseudomonadota</taxon>
        <taxon>Alphaproteobacteria</taxon>
        <taxon>Hyphomicrobiales</taxon>
        <taxon>Chelatococcaceae</taxon>
        <taxon>Pseudochelatococcus</taxon>
    </lineage>
</organism>